<comment type="caution">
    <text evidence="2">The sequence shown here is derived from an EMBL/GenBank/DDBJ whole genome shotgun (WGS) entry which is preliminary data.</text>
</comment>
<dbReference type="InterPro" id="IPR016040">
    <property type="entry name" value="NAD(P)-bd_dom"/>
</dbReference>
<proteinExistence type="predicted"/>
<dbReference type="Gene3D" id="3.40.50.720">
    <property type="entry name" value="NAD(P)-binding Rossmann-like Domain"/>
    <property type="match status" value="1"/>
</dbReference>
<accession>A0A7X3LI30</accession>
<dbReference type="PANTHER" id="PTHR15020">
    <property type="entry name" value="FLAVIN REDUCTASE-RELATED"/>
    <property type="match status" value="1"/>
</dbReference>
<feature type="domain" description="NAD(P)-binding" evidence="1">
    <location>
        <begin position="8"/>
        <end position="183"/>
    </location>
</feature>
<evidence type="ECO:0000313" key="3">
    <source>
        <dbReference type="Proteomes" id="UP000460318"/>
    </source>
</evidence>
<dbReference type="SUPFAM" id="SSF51735">
    <property type="entry name" value="NAD(P)-binding Rossmann-fold domains"/>
    <property type="match status" value="1"/>
</dbReference>
<organism evidence="2 3">
    <name type="scientific">Paenibacillus dendrobii</name>
    <dbReference type="NCBI Taxonomy" id="2691084"/>
    <lineage>
        <taxon>Bacteria</taxon>
        <taxon>Bacillati</taxon>
        <taxon>Bacillota</taxon>
        <taxon>Bacilli</taxon>
        <taxon>Bacillales</taxon>
        <taxon>Paenibacillaceae</taxon>
        <taxon>Paenibacillus</taxon>
    </lineage>
</organism>
<evidence type="ECO:0000313" key="2">
    <source>
        <dbReference type="EMBL" id="MWV46521.1"/>
    </source>
</evidence>
<evidence type="ECO:0000259" key="1">
    <source>
        <dbReference type="Pfam" id="PF13460"/>
    </source>
</evidence>
<name>A0A7X3LI30_9BACL</name>
<dbReference type="CDD" id="cd05243">
    <property type="entry name" value="SDR_a5"/>
    <property type="match status" value="1"/>
</dbReference>
<sequence length="217" mass="22992">MTTVFVAGAHGQTGGRIVRELVKAGYDVRGLVRSDDHKRDVEAAGATGYLGDLSESFSDGLKGADIVVCAVGAGAKGDPEHVDHVGTVRLIEQCVLDKIPRFVLISSMGTMNPDDMPPFLKPFLIAKRKAEKVLEESGMTYTIIRPGGLTNDPAVGSVTASLRTLGSGRISRDDVASAAVLALSMNETRNRSFDLIQGSEPLEAALQNLSHTDEDGK</sequence>
<keyword evidence="3" id="KW-1185">Reference proteome</keyword>
<dbReference type="RefSeq" id="WP_160500097.1">
    <property type="nucleotide sequence ID" value="NZ_WUBI01000004.1"/>
</dbReference>
<dbReference type="Pfam" id="PF13460">
    <property type="entry name" value="NAD_binding_10"/>
    <property type="match status" value="1"/>
</dbReference>
<gene>
    <name evidence="2" type="ORF">GRF59_23220</name>
</gene>
<dbReference type="AlphaFoldDB" id="A0A7X3LI30"/>
<dbReference type="PANTHER" id="PTHR15020:SF50">
    <property type="entry name" value="UPF0659 PROTEIN YMR090W"/>
    <property type="match status" value="1"/>
</dbReference>
<protein>
    <submittedName>
        <fullName evidence="2">NAD(P)H-binding protein</fullName>
    </submittedName>
</protein>
<dbReference type="InterPro" id="IPR036291">
    <property type="entry name" value="NAD(P)-bd_dom_sf"/>
</dbReference>
<dbReference type="EMBL" id="WUBI01000004">
    <property type="protein sequence ID" value="MWV46521.1"/>
    <property type="molecule type" value="Genomic_DNA"/>
</dbReference>
<reference evidence="2 3" key="1">
    <citation type="submission" date="2019-12" db="EMBL/GenBank/DDBJ databases">
        <title>Paenibacillus sp. nov., an endophytic bacterium isolated from the stem of Dendrobium.</title>
        <authorList>
            <person name="Zhao R."/>
        </authorList>
    </citation>
    <scope>NUCLEOTIDE SEQUENCE [LARGE SCALE GENOMIC DNA]</scope>
    <source>
        <strain evidence="2 3">HJL G12</strain>
    </source>
</reference>
<dbReference type="Proteomes" id="UP000460318">
    <property type="component" value="Unassembled WGS sequence"/>
</dbReference>